<name>A0A852U2G7_9ACTN</name>
<keyword evidence="2" id="KW-1185">Reference proteome</keyword>
<protein>
    <submittedName>
        <fullName evidence="1">Uncharacterized protein</fullName>
    </submittedName>
</protein>
<proteinExistence type="predicted"/>
<comment type="caution">
    <text evidence="1">The sequence shown here is derived from an EMBL/GenBank/DDBJ whole genome shotgun (WGS) entry which is preliminary data.</text>
</comment>
<evidence type="ECO:0000313" key="2">
    <source>
        <dbReference type="Proteomes" id="UP000589036"/>
    </source>
</evidence>
<dbReference type="EMBL" id="JACCCC010000001">
    <property type="protein sequence ID" value="NYE48160.1"/>
    <property type="molecule type" value="Genomic_DNA"/>
</dbReference>
<gene>
    <name evidence="1" type="ORF">HDA32_003280</name>
</gene>
<sequence>MALDGEIFAGRRCDDKTERGTDVFCSGHTATAAPMSDSSPISVESRCGDPMTSRDRSCDLDAVRIHALPALRYAAAHRGLGVAADGGYGKAGADIHTPIRASSAVCCGRMHIDNRTRNNLLSLLRCPGERAASVSTSRWTTLRMVAFGPSGIGPMVRAALTLRLYEHPAH</sequence>
<accession>A0A852U2G7</accession>
<organism evidence="1 2">
    <name type="scientific">Spinactinospora alkalitolerans</name>
    <dbReference type="NCBI Taxonomy" id="687207"/>
    <lineage>
        <taxon>Bacteria</taxon>
        <taxon>Bacillati</taxon>
        <taxon>Actinomycetota</taxon>
        <taxon>Actinomycetes</taxon>
        <taxon>Streptosporangiales</taxon>
        <taxon>Nocardiopsidaceae</taxon>
        <taxon>Spinactinospora</taxon>
    </lineage>
</organism>
<dbReference type="AlphaFoldDB" id="A0A852U2G7"/>
<dbReference type="RefSeq" id="WP_179643994.1">
    <property type="nucleotide sequence ID" value="NZ_BAAAYY010000016.1"/>
</dbReference>
<dbReference type="Proteomes" id="UP000589036">
    <property type="component" value="Unassembled WGS sequence"/>
</dbReference>
<reference evidence="1 2" key="1">
    <citation type="submission" date="2020-07" db="EMBL/GenBank/DDBJ databases">
        <title>Sequencing the genomes of 1000 actinobacteria strains.</title>
        <authorList>
            <person name="Klenk H.-P."/>
        </authorList>
    </citation>
    <scope>NUCLEOTIDE SEQUENCE [LARGE SCALE GENOMIC DNA]</scope>
    <source>
        <strain evidence="1 2">CXB654</strain>
    </source>
</reference>
<evidence type="ECO:0000313" key="1">
    <source>
        <dbReference type="EMBL" id="NYE48160.1"/>
    </source>
</evidence>